<organism evidence="12 13">
    <name type="scientific">Eptatretus burgeri</name>
    <name type="common">Inshore hagfish</name>
    <dbReference type="NCBI Taxonomy" id="7764"/>
    <lineage>
        <taxon>Eukaryota</taxon>
        <taxon>Metazoa</taxon>
        <taxon>Chordata</taxon>
        <taxon>Craniata</taxon>
        <taxon>Vertebrata</taxon>
        <taxon>Cyclostomata</taxon>
        <taxon>Myxini</taxon>
        <taxon>Myxiniformes</taxon>
        <taxon>Myxinidae</taxon>
        <taxon>Eptatretinae</taxon>
        <taxon>Eptatretus</taxon>
    </lineage>
</organism>
<dbReference type="AlphaFoldDB" id="A0A8C4PZL1"/>
<protein>
    <submittedName>
        <fullName evidence="12">Solute carrier family 25 member 27</fullName>
    </submittedName>
</protein>
<evidence type="ECO:0000313" key="12">
    <source>
        <dbReference type="Ensembl" id="ENSEBUP00000007586.1"/>
    </source>
</evidence>
<evidence type="ECO:0000256" key="5">
    <source>
        <dbReference type="ARBA" id="ARBA00022737"/>
    </source>
</evidence>
<dbReference type="Gene3D" id="1.50.40.10">
    <property type="entry name" value="Mitochondrial carrier domain"/>
    <property type="match status" value="1"/>
</dbReference>
<dbReference type="InterPro" id="IPR023395">
    <property type="entry name" value="MCP_dom_sf"/>
</dbReference>
<dbReference type="SUPFAM" id="SSF103506">
    <property type="entry name" value="Mitochondrial carrier"/>
    <property type="match status" value="1"/>
</dbReference>
<evidence type="ECO:0000256" key="7">
    <source>
        <dbReference type="ARBA" id="ARBA00022989"/>
    </source>
</evidence>
<evidence type="ECO:0000256" key="8">
    <source>
        <dbReference type="ARBA" id="ARBA00023128"/>
    </source>
</evidence>
<dbReference type="FunFam" id="1.50.40.10:FF:000062">
    <property type="entry name" value="mitochondrial uncoupling protein 3"/>
    <property type="match status" value="1"/>
</dbReference>
<feature type="repeat" description="Solcar" evidence="10">
    <location>
        <begin position="234"/>
        <end position="325"/>
    </location>
</feature>
<dbReference type="PROSITE" id="PS50920">
    <property type="entry name" value="SOLCAR"/>
    <property type="match status" value="2"/>
</dbReference>
<keyword evidence="13" id="KW-1185">Reference proteome</keyword>
<evidence type="ECO:0000256" key="9">
    <source>
        <dbReference type="ARBA" id="ARBA00023136"/>
    </source>
</evidence>
<evidence type="ECO:0000256" key="1">
    <source>
        <dbReference type="ARBA" id="ARBA00004448"/>
    </source>
</evidence>
<proteinExistence type="inferred from homology"/>
<evidence type="ECO:0000256" key="4">
    <source>
        <dbReference type="ARBA" id="ARBA00022692"/>
    </source>
</evidence>
<comment type="similarity">
    <text evidence="2 11">Belongs to the mitochondrial carrier (TC 2.A.29) family.</text>
</comment>
<evidence type="ECO:0000256" key="11">
    <source>
        <dbReference type="RuleBase" id="RU000488"/>
    </source>
</evidence>
<accession>A0A8C4PZL1</accession>
<evidence type="ECO:0000256" key="2">
    <source>
        <dbReference type="ARBA" id="ARBA00006375"/>
    </source>
</evidence>
<evidence type="ECO:0000256" key="3">
    <source>
        <dbReference type="ARBA" id="ARBA00022448"/>
    </source>
</evidence>
<dbReference type="GO" id="GO:0005743">
    <property type="term" value="C:mitochondrial inner membrane"/>
    <property type="evidence" value="ECO:0007669"/>
    <property type="project" value="UniProtKB-SubCell"/>
</dbReference>
<keyword evidence="4 10" id="KW-0812">Transmembrane</keyword>
<evidence type="ECO:0000256" key="6">
    <source>
        <dbReference type="ARBA" id="ARBA00022792"/>
    </source>
</evidence>
<dbReference type="PANTHER" id="PTHR45618">
    <property type="entry name" value="MITOCHONDRIAL DICARBOXYLATE CARRIER-RELATED"/>
    <property type="match status" value="1"/>
</dbReference>
<dbReference type="InterPro" id="IPR018108">
    <property type="entry name" value="MCP_transmembrane"/>
</dbReference>
<dbReference type="GeneTree" id="ENSGT00940000160098"/>
<comment type="subcellular location">
    <subcellularLocation>
        <location evidence="1">Mitochondrion inner membrane</location>
        <topology evidence="1">Multi-pass membrane protein</topology>
    </subcellularLocation>
</comment>
<keyword evidence="6" id="KW-0999">Mitochondrion inner membrane</keyword>
<dbReference type="Ensembl" id="ENSEBUT00000008072.1">
    <property type="protein sequence ID" value="ENSEBUP00000007586.1"/>
    <property type="gene ID" value="ENSEBUG00000004911.1"/>
</dbReference>
<evidence type="ECO:0000313" key="13">
    <source>
        <dbReference type="Proteomes" id="UP000694388"/>
    </source>
</evidence>
<sequence length="331" mass="36743">MDRMTFLASAFKLTDAIVYPAALVFPLINIFHIPPSPDKPRPRLLLLLLKPHPLRLTVSSLRPHVSSLRPHVSSLRPHVTAVMDENREHFALIHFTLSVCAATVAETVYTGGRMTTYEQLREKVLCKNADGMFPLWKAIIAGMTSGAIGQFAASPADLVKVQMQTEGKRRLEGKSPRVRGAGHALRKILAEGGVRGLWAGWVPNVQRAALVNMGDLATYETMKRFLLQHTSLKDNWICHSLSSASAGLVAACLGTPADVVKTRIMNQPRNASSRGLCYHSSLHCLTNTMNDEGFWALYKGFIPTWTRMAPWSLTFWITYEHIRKLAGVSSF</sequence>
<reference evidence="12" key="1">
    <citation type="submission" date="2025-08" db="UniProtKB">
        <authorList>
            <consortium name="Ensembl"/>
        </authorList>
    </citation>
    <scope>IDENTIFICATION</scope>
</reference>
<dbReference type="InterPro" id="IPR050391">
    <property type="entry name" value="Mito_Metabolite_Transporter"/>
</dbReference>
<keyword evidence="7" id="KW-1133">Transmembrane helix</keyword>
<keyword evidence="8" id="KW-0496">Mitochondrion</keyword>
<keyword evidence="3 11" id="KW-0813">Transport</keyword>
<keyword evidence="9 10" id="KW-0472">Membrane</keyword>
<feature type="repeat" description="Solcar" evidence="10">
    <location>
        <begin position="133"/>
        <end position="225"/>
    </location>
</feature>
<dbReference type="Proteomes" id="UP000694388">
    <property type="component" value="Unplaced"/>
</dbReference>
<reference evidence="12" key="2">
    <citation type="submission" date="2025-09" db="UniProtKB">
        <authorList>
            <consortium name="Ensembl"/>
        </authorList>
    </citation>
    <scope>IDENTIFICATION</scope>
</reference>
<evidence type="ECO:0000256" key="10">
    <source>
        <dbReference type="PROSITE-ProRule" id="PRU00282"/>
    </source>
</evidence>
<keyword evidence="5" id="KW-0677">Repeat</keyword>
<dbReference type="Pfam" id="PF00153">
    <property type="entry name" value="Mito_carr"/>
    <property type="match status" value="2"/>
</dbReference>
<name>A0A8C4PZL1_EPTBU</name>